<gene>
    <name evidence="1" type="ORF">NPIL_569251</name>
</gene>
<accession>A0A8X6PNV2</accession>
<reference evidence="1" key="1">
    <citation type="submission" date="2020-08" db="EMBL/GenBank/DDBJ databases">
        <title>Multicomponent nature underlies the extraordinary mechanical properties of spider dragline silk.</title>
        <authorList>
            <person name="Kono N."/>
            <person name="Nakamura H."/>
            <person name="Mori M."/>
            <person name="Yoshida Y."/>
            <person name="Ohtoshi R."/>
            <person name="Malay A.D."/>
            <person name="Moran D.A.P."/>
            <person name="Tomita M."/>
            <person name="Numata K."/>
            <person name="Arakawa K."/>
        </authorList>
    </citation>
    <scope>NUCLEOTIDE SEQUENCE</scope>
</reference>
<organism evidence="1 2">
    <name type="scientific">Nephila pilipes</name>
    <name type="common">Giant wood spider</name>
    <name type="synonym">Nephila maculata</name>
    <dbReference type="NCBI Taxonomy" id="299642"/>
    <lineage>
        <taxon>Eukaryota</taxon>
        <taxon>Metazoa</taxon>
        <taxon>Ecdysozoa</taxon>
        <taxon>Arthropoda</taxon>
        <taxon>Chelicerata</taxon>
        <taxon>Arachnida</taxon>
        <taxon>Araneae</taxon>
        <taxon>Araneomorphae</taxon>
        <taxon>Entelegynae</taxon>
        <taxon>Araneoidea</taxon>
        <taxon>Nephilidae</taxon>
        <taxon>Nephila</taxon>
    </lineage>
</organism>
<sequence length="128" mass="14297">MLTSTLIDVGSLWAPEALRVLLAQIMVDYDVVWNGLGYFHDVLRVFRDVLKLEGAVFLLIFAVVDESCLFNDHFSAVDLRATRVLLTIVKTRCSFLQKSDVRLTLELEPHSPFKGAGLICALASNKKS</sequence>
<protein>
    <submittedName>
        <fullName evidence="1">Uncharacterized protein</fullName>
    </submittedName>
</protein>
<keyword evidence="2" id="KW-1185">Reference proteome</keyword>
<name>A0A8X6PNV2_NEPPI</name>
<proteinExistence type="predicted"/>
<evidence type="ECO:0000313" key="1">
    <source>
        <dbReference type="EMBL" id="GFT76206.1"/>
    </source>
</evidence>
<evidence type="ECO:0000313" key="2">
    <source>
        <dbReference type="Proteomes" id="UP000887013"/>
    </source>
</evidence>
<dbReference type="AlphaFoldDB" id="A0A8X6PNV2"/>
<dbReference type="Proteomes" id="UP000887013">
    <property type="component" value="Unassembled WGS sequence"/>
</dbReference>
<dbReference type="EMBL" id="BMAW01022096">
    <property type="protein sequence ID" value="GFT76206.1"/>
    <property type="molecule type" value="Genomic_DNA"/>
</dbReference>
<comment type="caution">
    <text evidence="1">The sequence shown here is derived from an EMBL/GenBank/DDBJ whole genome shotgun (WGS) entry which is preliminary data.</text>
</comment>